<keyword evidence="2" id="KW-0802">TPR repeat</keyword>
<dbReference type="PROSITE" id="PS50297">
    <property type="entry name" value="ANK_REP_REGION"/>
    <property type="match status" value="4"/>
</dbReference>
<dbReference type="Gene3D" id="1.25.40.10">
    <property type="entry name" value="Tetratricopeptide repeat domain"/>
    <property type="match status" value="1"/>
</dbReference>
<dbReference type="SMART" id="SM00028">
    <property type="entry name" value="TPR"/>
    <property type="match status" value="3"/>
</dbReference>
<dbReference type="InterPro" id="IPR011990">
    <property type="entry name" value="TPR-like_helical_dom_sf"/>
</dbReference>
<dbReference type="InterPro" id="IPR036770">
    <property type="entry name" value="Ankyrin_rpt-contain_sf"/>
</dbReference>
<dbReference type="Proteomes" id="UP000007305">
    <property type="component" value="Chromosome 1"/>
</dbReference>
<dbReference type="InterPro" id="IPR002110">
    <property type="entry name" value="Ankyrin_rpt"/>
</dbReference>
<dbReference type="Pfam" id="PF12796">
    <property type="entry name" value="Ank_2"/>
    <property type="match status" value="3"/>
</dbReference>
<feature type="compositionally biased region" description="Low complexity" evidence="3">
    <location>
        <begin position="1"/>
        <end position="10"/>
    </location>
</feature>
<evidence type="ECO:0000256" key="3">
    <source>
        <dbReference type="SAM" id="MobiDB-lite"/>
    </source>
</evidence>
<dbReference type="SUPFAM" id="SSF48452">
    <property type="entry name" value="TPR-like"/>
    <property type="match status" value="1"/>
</dbReference>
<sequence length="489" mass="53120">MLEPAPHLLPAKPPPKTQNEPSPPPPRRGKPTMVPPPRPPGGGIDKYDFYYWLGCQILALGNSIKLKLVEAIQDGDVRRLKGLVNSMKKKTREKLSDMNVDRMGLLQLAVHLGKLEVCRYFVEDLGFDVERGGSCDGVTPLGGASLFGEVACARFLLDHGADPNKMDSHCYVALHNAAKNGNGEIIRLLVSRGARVDIAAPHGTPLHIAASYGNTGAVKILLEHHADPNSISEVSGSPLVSALQPNKLVNESDSLESVKLLIKAGADVNSASPNTPLVVATVNGLTDCIKYLLEAGADANIPSNQSGQRPIQIASRLGRRDHVEILFPFTSPLRTMSDWSVEGIIAHEKSRSSLSKVNTCNNLNDRKVELRLLGEKAVKRKDYNGALELYSEAIGLDSFDATLYSNRSLCYLKIGEAQKALLDAETCINNRPDWVKGYYRKGAALMLLKEHKRALDAFLDGLKVDPTSAEMEKAMRAALEAVKMESVAV</sequence>
<keyword evidence="6" id="KW-1267">Proteomics identification</keyword>
<dbReference type="EnsemblPlants" id="Zm00001eb034120_T002">
    <property type="protein sequence ID" value="Zm00001eb034120_P002"/>
    <property type="gene ID" value="Zm00001eb034120"/>
</dbReference>
<gene>
    <name evidence="4" type="primary">LOC100194190</name>
</gene>
<reference evidence="5" key="1">
    <citation type="submission" date="2015-12" db="EMBL/GenBank/DDBJ databases">
        <title>Update maize B73 reference genome by single molecule sequencing technologies.</title>
        <authorList>
            <consortium name="Maize Genome Sequencing Project"/>
            <person name="Ware D."/>
        </authorList>
    </citation>
    <scope>NUCLEOTIDE SEQUENCE [LARGE SCALE GENOMIC DNA]</scope>
    <source>
        <strain evidence="5">cv. B73</strain>
    </source>
</reference>
<dbReference type="OrthoDB" id="687050at2759"/>
<dbReference type="PROSITE" id="PS50088">
    <property type="entry name" value="ANK_REPEAT"/>
    <property type="match status" value="4"/>
</dbReference>
<organism evidence="4 5">
    <name type="scientific">Zea mays</name>
    <name type="common">Maize</name>
    <dbReference type="NCBI Taxonomy" id="4577"/>
    <lineage>
        <taxon>Eukaryota</taxon>
        <taxon>Viridiplantae</taxon>
        <taxon>Streptophyta</taxon>
        <taxon>Embryophyta</taxon>
        <taxon>Tracheophyta</taxon>
        <taxon>Spermatophyta</taxon>
        <taxon>Magnoliopsida</taxon>
        <taxon>Liliopsida</taxon>
        <taxon>Poales</taxon>
        <taxon>Poaceae</taxon>
        <taxon>PACMAD clade</taxon>
        <taxon>Panicoideae</taxon>
        <taxon>Andropogonodae</taxon>
        <taxon>Andropogoneae</taxon>
        <taxon>Tripsacinae</taxon>
        <taxon>Zea</taxon>
    </lineage>
</organism>
<accession>A0A804LSX4</accession>
<reference evidence="4" key="2">
    <citation type="submission" date="2019-07" db="EMBL/GenBank/DDBJ databases">
        <authorList>
            <person name="Seetharam A."/>
            <person name="Woodhouse M."/>
            <person name="Cannon E."/>
        </authorList>
    </citation>
    <scope>NUCLEOTIDE SEQUENCE [LARGE SCALE GENOMIC DNA]</scope>
    <source>
        <strain evidence="4">cv. B73</strain>
    </source>
</reference>
<evidence type="ECO:0000313" key="5">
    <source>
        <dbReference type="Proteomes" id="UP000007305"/>
    </source>
</evidence>
<reference evidence="4" key="3">
    <citation type="submission" date="2021-05" db="UniProtKB">
        <authorList>
            <consortium name="EnsemblPlants"/>
        </authorList>
    </citation>
    <scope>IDENTIFICATION</scope>
    <source>
        <strain evidence="4">cv. B73</strain>
    </source>
</reference>
<dbReference type="PANTHER" id="PTHR46224:SF12">
    <property type="entry name" value="OS03G0680400 PROTEIN"/>
    <property type="match status" value="1"/>
</dbReference>
<feature type="repeat" description="ANK" evidence="1">
    <location>
        <begin position="136"/>
        <end position="168"/>
    </location>
</feature>
<feature type="repeat" description="TPR" evidence="2">
    <location>
        <begin position="435"/>
        <end position="468"/>
    </location>
</feature>
<feature type="repeat" description="ANK" evidence="1">
    <location>
        <begin position="272"/>
        <end position="304"/>
    </location>
</feature>
<dbReference type="InterPro" id="IPR019734">
    <property type="entry name" value="TPR_rpt"/>
</dbReference>
<dbReference type="PANTHER" id="PTHR46224">
    <property type="entry name" value="ANKYRIN REPEAT FAMILY PROTEIN"/>
    <property type="match status" value="1"/>
</dbReference>
<evidence type="ECO:0000256" key="2">
    <source>
        <dbReference type="PROSITE-ProRule" id="PRU00339"/>
    </source>
</evidence>
<feature type="repeat" description="ANK" evidence="1">
    <location>
        <begin position="169"/>
        <end position="201"/>
    </location>
</feature>
<dbReference type="Gramene" id="Zm00001eb034120_T002">
    <property type="protein sequence ID" value="Zm00001eb034120_P002"/>
    <property type="gene ID" value="Zm00001eb034120"/>
</dbReference>
<dbReference type="SMART" id="SM00248">
    <property type="entry name" value="ANK"/>
    <property type="match status" value="6"/>
</dbReference>
<dbReference type="Gene3D" id="1.25.40.20">
    <property type="entry name" value="Ankyrin repeat-containing domain"/>
    <property type="match status" value="2"/>
</dbReference>
<dbReference type="PRINTS" id="PR01415">
    <property type="entry name" value="ANKYRIN"/>
</dbReference>
<dbReference type="SUPFAM" id="SSF48403">
    <property type="entry name" value="Ankyrin repeat"/>
    <property type="match status" value="1"/>
</dbReference>
<protein>
    <recommendedName>
        <fullName evidence="7">Ankyrin repeat family protein</fullName>
    </recommendedName>
</protein>
<evidence type="ECO:0000313" key="4">
    <source>
        <dbReference type="EnsemblPlants" id="Zm00001eb034120_P002"/>
    </source>
</evidence>
<feature type="region of interest" description="Disordered" evidence="3">
    <location>
        <begin position="1"/>
        <end position="40"/>
    </location>
</feature>
<keyword evidence="5" id="KW-1185">Reference proteome</keyword>
<feature type="repeat" description="ANK" evidence="1">
    <location>
        <begin position="201"/>
        <end position="233"/>
    </location>
</feature>
<feature type="compositionally biased region" description="Pro residues" evidence="3">
    <location>
        <begin position="11"/>
        <end position="26"/>
    </location>
</feature>
<evidence type="ECO:0007829" key="6">
    <source>
        <dbReference type="PeptideAtlas" id="A0A804LSX4"/>
    </source>
</evidence>
<evidence type="ECO:0008006" key="7">
    <source>
        <dbReference type="Google" id="ProtNLM"/>
    </source>
</evidence>
<dbReference type="PROSITE" id="PS50005">
    <property type="entry name" value="TPR"/>
    <property type="match status" value="1"/>
</dbReference>
<dbReference type="InParanoid" id="A0A804LSX4"/>
<dbReference type="AlphaFoldDB" id="A0A804LSX4"/>
<dbReference type="FunCoup" id="A0A804LSX4">
    <property type="interactions" value="13"/>
</dbReference>
<evidence type="ECO:0000256" key="1">
    <source>
        <dbReference type="PROSITE-ProRule" id="PRU00023"/>
    </source>
</evidence>
<keyword evidence="1" id="KW-0040">ANK repeat</keyword>
<dbReference type="InterPro" id="IPR051616">
    <property type="entry name" value="Cul2-RING_E3_ligase_SR"/>
</dbReference>
<name>A0A804LSX4_MAIZE</name>
<proteinExistence type="evidence at protein level"/>